<proteinExistence type="predicted"/>
<accession>A0A183SG04</accession>
<dbReference type="Proteomes" id="UP000275846">
    <property type="component" value="Unassembled WGS sequence"/>
</dbReference>
<keyword evidence="2" id="KW-1185">Reference proteome</keyword>
<sequence length="199" mass="22639">MSPLTLAVGNVRYLLDDPRSNLPEWRTALVARKLEHYKVDIATFRGTRFSERVQLEEEDLRPAASLRVESPRYSPEHQTEDVQGHRLEDNPIWSGNLDRLLEPDQEAESLPFQLASQHTEDQIAKQEDLAHDRPAWRRSVNTGAAIYEANRIAAAKAKRVARKSQAPQLNTANAQALPTCPCCQRTFREQIGLVRHLLT</sequence>
<evidence type="ECO:0000313" key="1">
    <source>
        <dbReference type="EMBL" id="VDL89537.1"/>
    </source>
</evidence>
<evidence type="ECO:0000313" key="3">
    <source>
        <dbReference type="WBParaSite" id="SSLN_0000325201-mRNA-1"/>
    </source>
</evidence>
<evidence type="ECO:0000313" key="2">
    <source>
        <dbReference type="Proteomes" id="UP000275846"/>
    </source>
</evidence>
<dbReference type="WBParaSite" id="SSLN_0000325201-mRNA-1">
    <property type="protein sequence ID" value="SSLN_0000325201-mRNA-1"/>
    <property type="gene ID" value="SSLN_0000325201"/>
</dbReference>
<reference evidence="3" key="1">
    <citation type="submission" date="2016-06" db="UniProtKB">
        <authorList>
            <consortium name="WormBaseParasite"/>
        </authorList>
    </citation>
    <scope>IDENTIFICATION</scope>
</reference>
<dbReference type="EMBL" id="UYSU01032444">
    <property type="protein sequence ID" value="VDL89537.1"/>
    <property type="molecule type" value="Genomic_DNA"/>
</dbReference>
<protein>
    <submittedName>
        <fullName evidence="3">C2H2-type domain-containing protein</fullName>
    </submittedName>
</protein>
<organism evidence="3">
    <name type="scientific">Schistocephalus solidus</name>
    <name type="common">Tapeworm</name>
    <dbReference type="NCBI Taxonomy" id="70667"/>
    <lineage>
        <taxon>Eukaryota</taxon>
        <taxon>Metazoa</taxon>
        <taxon>Spiralia</taxon>
        <taxon>Lophotrochozoa</taxon>
        <taxon>Platyhelminthes</taxon>
        <taxon>Cestoda</taxon>
        <taxon>Eucestoda</taxon>
        <taxon>Diphyllobothriidea</taxon>
        <taxon>Diphyllobothriidae</taxon>
        <taxon>Schistocephalus</taxon>
    </lineage>
</organism>
<gene>
    <name evidence="1" type="ORF">SSLN_LOCUS3152</name>
</gene>
<name>A0A183SG04_SCHSO</name>
<reference evidence="1 2" key="2">
    <citation type="submission" date="2018-11" db="EMBL/GenBank/DDBJ databases">
        <authorList>
            <consortium name="Pathogen Informatics"/>
        </authorList>
    </citation>
    <scope>NUCLEOTIDE SEQUENCE [LARGE SCALE GENOMIC DNA]</scope>
    <source>
        <strain evidence="1 2">NST_G2</strain>
    </source>
</reference>
<dbReference type="AlphaFoldDB" id="A0A183SG04"/>